<gene>
    <name evidence="7" type="ORF">JOM49_002459</name>
</gene>
<comment type="subcellular location">
    <subcellularLocation>
        <location evidence="1">Membrane</location>
        <topology evidence="1">Multi-pass membrane protein</topology>
    </subcellularLocation>
</comment>
<evidence type="ECO:0000256" key="2">
    <source>
        <dbReference type="ARBA" id="ARBA00022692"/>
    </source>
</evidence>
<keyword evidence="8" id="KW-1185">Reference proteome</keyword>
<accession>A0ABS4PNC3</accession>
<sequence>MEPVPAPEPARPPKPPVPPGKRIVPPKPLASLVVVTGFVALLWVIEAVDTVLAHPFDDDGVWPRTIEQWDGLIWAPMLHYGWDHLAANSVPLLVLGMLATSGGLRQFFGVTTIIWLCAGFGTFLIGSEGVHAGASGLVFGLLSFLLVRGLFARSILQILIAVGVFLLYGYALWGVLPTEPGVSWEGHLCGAIGGILAAWMVGKSVRPPKPQPAINP</sequence>
<dbReference type="SUPFAM" id="SSF144091">
    <property type="entry name" value="Rhomboid-like"/>
    <property type="match status" value="1"/>
</dbReference>
<dbReference type="Proteomes" id="UP000741013">
    <property type="component" value="Unassembled WGS sequence"/>
</dbReference>
<dbReference type="InterPro" id="IPR022764">
    <property type="entry name" value="Peptidase_S54_rhomboid_dom"/>
</dbReference>
<name>A0ABS4PNC3_9PSEU</name>
<dbReference type="GO" id="GO:0006508">
    <property type="term" value="P:proteolysis"/>
    <property type="evidence" value="ECO:0007669"/>
    <property type="project" value="UniProtKB-KW"/>
</dbReference>
<keyword evidence="3 5" id="KW-1133">Transmembrane helix</keyword>
<dbReference type="RefSeq" id="WP_209664416.1">
    <property type="nucleotide sequence ID" value="NZ_JAGGMS010000001.1"/>
</dbReference>
<comment type="caution">
    <text evidence="7">The sequence shown here is derived from an EMBL/GenBank/DDBJ whole genome shotgun (WGS) entry which is preliminary data.</text>
</comment>
<dbReference type="Pfam" id="PF01694">
    <property type="entry name" value="Rhomboid"/>
    <property type="match status" value="1"/>
</dbReference>
<feature type="transmembrane region" description="Helical" evidence="5">
    <location>
        <begin position="158"/>
        <end position="176"/>
    </location>
</feature>
<evidence type="ECO:0000256" key="4">
    <source>
        <dbReference type="ARBA" id="ARBA00023136"/>
    </source>
</evidence>
<keyword evidence="7" id="KW-0645">Protease</keyword>
<dbReference type="PANTHER" id="PTHR43731:SF9">
    <property type="entry name" value="SLR1461 PROTEIN"/>
    <property type="match status" value="1"/>
</dbReference>
<feature type="domain" description="Peptidase S54 rhomboid" evidence="6">
    <location>
        <begin position="68"/>
        <end position="203"/>
    </location>
</feature>
<evidence type="ECO:0000256" key="5">
    <source>
        <dbReference type="SAM" id="Phobius"/>
    </source>
</evidence>
<reference evidence="7 8" key="1">
    <citation type="submission" date="2021-03" db="EMBL/GenBank/DDBJ databases">
        <title>Sequencing the genomes of 1000 actinobacteria strains.</title>
        <authorList>
            <person name="Klenk H.-P."/>
        </authorList>
    </citation>
    <scope>NUCLEOTIDE SEQUENCE [LARGE SCALE GENOMIC DNA]</scope>
    <source>
        <strain evidence="7 8">DSM 45510</strain>
    </source>
</reference>
<evidence type="ECO:0000256" key="3">
    <source>
        <dbReference type="ARBA" id="ARBA00022989"/>
    </source>
</evidence>
<dbReference type="EMBL" id="JAGGMS010000001">
    <property type="protein sequence ID" value="MBP2180933.1"/>
    <property type="molecule type" value="Genomic_DNA"/>
</dbReference>
<organism evidence="7 8">
    <name type="scientific">Amycolatopsis magusensis</name>
    <dbReference type="NCBI Taxonomy" id="882444"/>
    <lineage>
        <taxon>Bacteria</taxon>
        <taxon>Bacillati</taxon>
        <taxon>Actinomycetota</taxon>
        <taxon>Actinomycetes</taxon>
        <taxon>Pseudonocardiales</taxon>
        <taxon>Pseudonocardiaceae</taxon>
        <taxon>Amycolatopsis</taxon>
    </lineage>
</organism>
<keyword evidence="4 5" id="KW-0472">Membrane</keyword>
<protein>
    <submittedName>
        <fullName evidence="7">Membrane associated rhomboid family serine protease</fullName>
    </submittedName>
</protein>
<feature type="transmembrane region" description="Helical" evidence="5">
    <location>
        <begin position="29"/>
        <end position="53"/>
    </location>
</feature>
<feature type="transmembrane region" description="Helical" evidence="5">
    <location>
        <begin position="132"/>
        <end position="151"/>
    </location>
</feature>
<dbReference type="PANTHER" id="PTHR43731">
    <property type="entry name" value="RHOMBOID PROTEASE"/>
    <property type="match status" value="1"/>
</dbReference>
<evidence type="ECO:0000313" key="8">
    <source>
        <dbReference type="Proteomes" id="UP000741013"/>
    </source>
</evidence>
<keyword evidence="7" id="KW-0378">Hydrolase</keyword>
<evidence type="ECO:0000256" key="1">
    <source>
        <dbReference type="ARBA" id="ARBA00004141"/>
    </source>
</evidence>
<dbReference type="InterPro" id="IPR035952">
    <property type="entry name" value="Rhomboid-like_sf"/>
</dbReference>
<keyword evidence="2 5" id="KW-0812">Transmembrane</keyword>
<dbReference type="InterPro" id="IPR050925">
    <property type="entry name" value="Rhomboid_protease_S54"/>
</dbReference>
<evidence type="ECO:0000313" key="7">
    <source>
        <dbReference type="EMBL" id="MBP2180933.1"/>
    </source>
</evidence>
<dbReference type="GO" id="GO:0008233">
    <property type="term" value="F:peptidase activity"/>
    <property type="evidence" value="ECO:0007669"/>
    <property type="project" value="UniProtKB-KW"/>
</dbReference>
<evidence type="ECO:0000259" key="6">
    <source>
        <dbReference type="Pfam" id="PF01694"/>
    </source>
</evidence>
<feature type="transmembrane region" description="Helical" evidence="5">
    <location>
        <begin position="107"/>
        <end position="126"/>
    </location>
</feature>
<dbReference type="Gene3D" id="1.20.1540.10">
    <property type="entry name" value="Rhomboid-like"/>
    <property type="match status" value="1"/>
</dbReference>
<proteinExistence type="predicted"/>